<proteinExistence type="predicted"/>
<evidence type="ECO:0000313" key="1">
    <source>
        <dbReference type="EMBL" id="APF18256.1"/>
    </source>
</evidence>
<reference evidence="1 2" key="1">
    <citation type="submission" date="2016-11" db="EMBL/GenBank/DDBJ databases">
        <title>Genomic analysis of Caldithrix abyssi and proposal of a novel bacterial phylum Caldithrichaeota.</title>
        <authorList>
            <person name="Kublanov I."/>
            <person name="Sigalova O."/>
            <person name="Gavrilov S."/>
            <person name="Lebedinsky A."/>
            <person name="Ivanova N."/>
            <person name="Daum C."/>
            <person name="Reddy T."/>
            <person name="Klenk H.P."/>
            <person name="Goker M."/>
            <person name="Reva O."/>
            <person name="Miroshnichenko M."/>
            <person name="Kyprides N."/>
            <person name="Woyke T."/>
            <person name="Gelfand M."/>
        </authorList>
    </citation>
    <scope>NUCLEOTIDE SEQUENCE [LARGE SCALE GENOMIC DNA]</scope>
    <source>
        <strain evidence="1 2">LF13</strain>
    </source>
</reference>
<sequence length="55" mass="6186">MPALNYQGSAAAIKINRNVRKVIFSQFMPIIAENYVAFKTKAKQIGTLLFVIRNS</sequence>
<evidence type="ECO:0000313" key="2">
    <source>
        <dbReference type="Proteomes" id="UP000183868"/>
    </source>
</evidence>
<dbReference type="Proteomes" id="UP000183868">
    <property type="component" value="Chromosome"/>
</dbReference>
<protein>
    <submittedName>
        <fullName evidence="1">Uncharacterized protein</fullName>
    </submittedName>
</protein>
<organism evidence="1 2">
    <name type="scientific">Caldithrix abyssi DSM 13497</name>
    <dbReference type="NCBI Taxonomy" id="880073"/>
    <lineage>
        <taxon>Bacteria</taxon>
        <taxon>Pseudomonadati</taxon>
        <taxon>Calditrichota</taxon>
        <taxon>Calditrichia</taxon>
        <taxon>Calditrichales</taxon>
        <taxon>Calditrichaceae</taxon>
        <taxon>Caldithrix</taxon>
    </lineage>
</organism>
<gene>
    <name evidence="1" type="ORF">Cabys_1507</name>
</gene>
<dbReference type="EMBL" id="CP018099">
    <property type="protein sequence ID" value="APF18256.1"/>
    <property type="molecule type" value="Genomic_DNA"/>
</dbReference>
<accession>A0A1J1C8L2</accession>
<dbReference type="KEGG" id="caby:Cabys_1507"/>
<dbReference type="AlphaFoldDB" id="A0A1J1C8L2"/>
<name>A0A1J1C8L2_CALAY</name>